<feature type="domain" description="S1 motif" evidence="6">
    <location>
        <begin position="68"/>
        <end position="134"/>
    </location>
</feature>
<feature type="compositionally biased region" description="Basic and acidic residues" evidence="5">
    <location>
        <begin position="1"/>
        <end position="21"/>
    </location>
</feature>
<dbReference type="PANTHER" id="PTHR10724">
    <property type="entry name" value="30S RIBOSOMAL PROTEIN S1"/>
    <property type="match status" value="1"/>
</dbReference>
<gene>
    <name evidence="8" type="ORF">DW839_27545</name>
    <name evidence="7" type="ORF">DWW02_17505</name>
</gene>
<reference evidence="9 10" key="1">
    <citation type="submission" date="2018-08" db="EMBL/GenBank/DDBJ databases">
        <title>A genome reference for cultivated species of the human gut microbiota.</title>
        <authorList>
            <person name="Zou Y."/>
            <person name="Xue W."/>
            <person name="Luo G."/>
        </authorList>
    </citation>
    <scope>NUCLEOTIDE SEQUENCE [LARGE SCALE GENOMIC DNA]</scope>
    <source>
        <strain evidence="7 10">AF14-18</strain>
        <strain evidence="8 9">AM35-14</strain>
    </source>
</reference>
<dbReference type="FunFam" id="2.40.50.140:FF:000103">
    <property type="entry name" value="protein RRP5 homolog"/>
    <property type="match status" value="1"/>
</dbReference>
<comment type="caution">
    <text evidence="8">The sequence shown here is derived from an EMBL/GenBank/DDBJ whole genome shotgun (WGS) entry which is preliminary data.</text>
</comment>
<dbReference type="EMBL" id="QRZM01000007">
    <property type="protein sequence ID" value="RGV74459.1"/>
    <property type="molecule type" value="Genomic_DNA"/>
</dbReference>
<organism evidence="8 9">
    <name type="scientific">Enterocloster bolteae</name>
    <dbReference type="NCBI Taxonomy" id="208479"/>
    <lineage>
        <taxon>Bacteria</taxon>
        <taxon>Bacillati</taxon>
        <taxon>Bacillota</taxon>
        <taxon>Clostridia</taxon>
        <taxon>Lachnospirales</taxon>
        <taxon>Lachnospiraceae</taxon>
        <taxon>Enterocloster</taxon>
    </lineage>
</organism>
<dbReference type="EMBL" id="QSHZ01000043">
    <property type="protein sequence ID" value="RHC49277.1"/>
    <property type="molecule type" value="Genomic_DNA"/>
</dbReference>
<evidence type="ECO:0000313" key="10">
    <source>
        <dbReference type="Proteomes" id="UP000284543"/>
    </source>
</evidence>
<evidence type="ECO:0000259" key="6">
    <source>
        <dbReference type="PROSITE" id="PS50126"/>
    </source>
</evidence>
<dbReference type="Proteomes" id="UP000283975">
    <property type="component" value="Unassembled WGS sequence"/>
</dbReference>
<dbReference type="GO" id="GO:0005840">
    <property type="term" value="C:ribosome"/>
    <property type="evidence" value="ECO:0007669"/>
    <property type="project" value="UniProtKB-KW"/>
</dbReference>
<name>A0A414AK32_9FIRM</name>
<dbReference type="InterPro" id="IPR035104">
    <property type="entry name" value="Ribosomal_protein_S1-like"/>
</dbReference>
<feature type="region of interest" description="Disordered" evidence="5">
    <location>
        <begin position="1"/>
        <end position="24"/>
    </location>
</feature>
<dbReference type="GO" id="GO:0003729">
    <property type="term" value="F:mRNA binding"/>
    <property type="evidence" value="ECO:0007669"/>
    <property type="project" value="TreeGrafter"/>
</dbReference>
<comment type="similarity">
    <text evidence="1">Belongs to the bacterial ribosomal protein bS1 family.</text>
</comment>
<dbReference type="Proteomes" id="UP000284543">
    <property type="component" value="Unassembled WGS sequence"/>
</dbReference>
<dbReference type="PANTHER" id="PTHR10724:SF7">
    <property type="entry name" value="SMALL RIBOSOMAL SUBUNIT PROTEIN BS1C"/>
    <property type="match status" value="1"/>
</dbReference>
<sequence length="258" mass="28706">MSEELNKELENEVTEEVKEAAPMETMEDYAAELEASYKTLNQRHIEITEEESGAGAKWAQFAQMMEDRTVVKVKIAEAVKGGVVTSLEEVRAFIPASQLSTEYVEKLEDWQGKYVEAVIITVDPEKKRLVLSGREVEKEKKEAQKKERMAQFKAGDVVEGTVDSIKPYGAFIKLDDGVDGLLHISQISTQRIKHPSAVLTEGQTVKVKILSAQEGKLSLSMKVLAEQQADKEEHETFDYKETGSVSTGLGDLLKGLKL</sequence>
<dbReference type="InterPro" id="IPR050437">
    <property type="entry name" value="Ribos_protein_bS1-like"/>
</dbReference>
<accession>A0A414AK32</accession>
<proteinExistence type="inferred from homology"/>
<evidence type="ECO:0000256" key="4">
    <source>
        <dbReference type="ARBA" id="ARBA00025604"/>
    </source>
</evidence>
<dbReference type="CDD" id="cd04465">
    <property type="entry name" value="S1_RPS1_repeat_ec2_hs2"/>
    <property type="match status" value="1"/>
</dbReference>
<dbReference type="InterPro" id="IPR003029">
    <property type="entry name" value="S1_domain"/>
</dbReference>
<comment type="function">
    <text evidence="4">Binds mRNA; thus facilitating recognition of the initiation point. It is needed to translate mRNA with a short Shine-Dalgarno (SD) purine-rich sequence.</text>
</comment>
<protein>
    <submittedName>
        <fullName evidence="8">S1 RNA-binding domain-containing protein</fullName>
    </submittedName>
</protein>
<dbReference type="InterPro" id="IPR012340">
    <property type="entry name" value="NA-bd_OB-fold"/>
</dbReference>
<keyword evidence="3" id="KW-0687">Ribonucleoprotein</keyword>
<dbReference type="GO" id="GO:0003735">
    <property type="term" value="F:structural constituent of ribosome"/>
    <property type="evidence" value="ECO:0007669"/>
    <property type="project" value="TreeGrafter"/>
</dbReference>
<dbReference type="KEGG" id="cbol:CGC65_28760"/>
<dbReference type="AlphaFoldDB" id="A0A414AK32"/>
<keyword evidence="2" id="KW-0689">Ribosomal protein</keyword>
<dbReference type="SUPFAM" id="SSF50249">
    <property type="entry name" value="Nucleic acid-binding proteins"/>
    <property type="match status" value="2"/>
</dbReference>
<feature type="domain" description="S1 motif" evidence="6">
    <location>
        <begin position="155"/>
        <end position="222"/>
    </location>
</feature>
<evidence type="ECO:0000313" key="8">
    <source>
        <dbReference type="EMBL" id="RHC49277.1"/>
    </source>
</evidence>
<dbReference type="Gene3D" id="2.40.50.140">
    <property type="entry name" value="Nucleic acid-binding proteins"/>
    <property type="match status" value="2"/>
</dbReference>
<dbReference type="PRINTS" id="PR00681">
    <property type="entry name" value="RIBOSOMALS1"/>
</dbReference>
<dbReference type="GO" id="GO:0006412">
    <property type="term" value="P:translation"/>
    <property type="evidence" value="ECO:0007669"/>
    <property type="project" value="TreeGrafter"/>
</dbReference>
<evidence type="ECO:0000313" key="7">
    <source>
        <dbReference type="EMBL" id="RGV74459.1"/>
    </source>
</evidence>
<evidence type="ECO:0000313" key="9">
    <source>
        <dbReference type="Proteomes" id="UP000283975"/>
    </source>
</evidence>
<dbReference type="GO" id="GO:1990904">
    <property type="term" value="C:ribonucleoprotein complex"/>
    <property type="evidence" value="ECO:0007669"/>
    <property type="project" value="UniProtKB-KW"/>
</dbReference>
<dbReference type="RefSeq" id="WP_002568985.1">
    <property type="nucleotide sequence ID" value="NZ_CABKUK010000003.1"/>
</dbReference>
<evidence type="ECO:0000256" key="1">
    <source>
        <dbReference type="ARBA" id="ARBA00006767"/>
    </source>
</evidence>
<evidence type="ECO:0000256" key="3">
    <source>
        <dbReference type="ARBA" id="ARBA00023274"/>
    </source>
</evidence>
<dbReference type="PROSITE" id="PS50126">
    <property type="entry name" value="S1"/>
    <property type="match status" value="2"/>
</dbReference>
<evidence type="ECO:0000256" key="5">
    <source>
        <dbReference type="SAM" id="MobiDB-lite"/>
    </source>
</evidence>
<dbReference type="Pfam" id="PF00575">
    <property type="entry name" value="S1"/>
    <property type="match status" value="2"/>
</dbReference>
<evidence type="ECO:0000256" key="2">
    <source>
        <dbReference type="ARBA" id="ARBA00022980"/>
    </source>
</evidence>
<dbReference type="SMART" id="SM00316">
    <property type="entry name" value="S1"/>
    <property type="match status" value="2"/>
</dbReference>